<keyword evidence="5" id="KW-1185">Reference proteome</keyword>
<name>A0ABW5X1C0_9STAP</name>
<sequence length="172" mass="19075">MKALLVIDVQKGFTKGYESLVNETAKLAEHFSSEHGKVIAFQHIDSTESSPIEAGTEGSEIHESITASADVIIKKKYPISFKETELQAYLDEHNISKLYITGFNMEFCILFTSIAAADRGYDVTVIEDLCGSVNTDDTYEMPGLDITDFLGTVIDWSGVIKNEYLEETGFNL</sequence>
<comment type="similarity">
    <text evidence="1">Belongs to the isochorismatase family.</text>
</comment>
<evidence type="ECO:0000256" key="2">
    <source>
        <dbReference type="ARBA" id="ARBA00022801"/>
    </source>
</evidence>
<accession>A0ABW5X1C0</accession>
<dbReference type="RefSeq" id="WP_377775537.1">
    <property type="nucleotide sequence ID" value="NZ_JBHUOQ010000005.1"/>
</dbReference>
<dbReference type="PANTHER" id="PTHR43540">
    <property type="entry name" value="PEROXYUREIDOACRYLATE/UREIDOACRYLATE AMIDOHYDROLASE-RELATED"/>
    <property type="match status" value="1"/>
</dbReference>
<dbReference type="InterPro" id="IPR000868">
    <property type="entry name" value="Isochorismatase-like_dom"/>
</dbReference>
<protein>
    <submittedName>
        <fullName evidence="4">Isochorismatase family protein</fullName>
    </submittedName>
</protein>
<dbReference type="Proteomes" id="UP001597519">
    <property type="component" value="Unassembled WGS sequence"/>
</dbReference>
<gene>
    <name evidence="4" type="ORF">ACFSX4_12850</name>
</gene>
<feature type="domain" description="Isochorismatase-like" evidence="3">
    <location>
        <begin position="3"/>
        <end position="142"/>
    </location>
</feature>
<dbReference type="Pfam" id="PF00857">
    <property type="entry name" value="Isochorismatase"/>
    <property type="match status" value="1"/>
</dbReference>
<evidence type="ECO:0000313" key="4">
    <source>
        <dbReference type="EMBL" id="MFD2831356.1"/>
    </source>
</evidence>
<evidence type="ECO:0000259" key="3">
    <source>
        <dbReference type="Pfam" id="PF00857"/>
    </source>
</evidence>
<reference evidence="5" key="1">
    <citation type="journal article" date="2019" name="Int. J. Syst. Evol. Microbiol.">
        <title>The Global Catalogue of Microorganisms (GCM) 10K type strain sequencing project: providing services to taxonomists for standard genome sequencing and annotation.</title>
        <authorList>
            <consortium name="The Broad Institute Genomics Platform"/>
            <consortium name="The Broad Institute Genome Sequencing Center for Infectious Disease"/>
            <person name="Wu L."/>
            <person name="Ma J."/>
        </authorList>
    </citation>
    <scope>NUCLEOTIDE SEQUENCE [LARGE SCALE GENOMIC DNA]</scope>
    <source>
        <strain evidence="5">KCTC 33575</strain>
    </source>
</reference>
<comment type="caution">
    <text evidence="4">The sequence shown here is derived from an EMBL/GenBank/DDBJ whole genome shotgun (WGS) entry which is preliminary data.</text>
</comment>
<keyword evidence="2" id="KW-0378">Hydrolase</keyword>
<evidence type="ECO:0000256" key="1">
    <source>
        <dbReference type="ARBA" id="ARBA00006336"/>
    </source>
</evidence>
<dbReference type="SUPFAM" id="SSF52499">
    <property type="entry name" value="Isochorismatase-like hydrolases"/>
    <property type="match status" value="1"/>
</dbReference>
<proteinExistence type="inferred from homology"/>
<evidence type="ECO:0000313" key="5">
    <source>
        <dbReference type="Proteomes" id="UP001597519"/>
    </source>
</evidence>
<dbReference type="EMBL" id="JBHUOQ010000005">
    <property type="protein sequence ID" value="MFD2831356.1"/>
    <property type="molecule type" value="Genomic_DNA"/>
</dbReference>
<dbReference type="PANTHER" id="PTHR43540:SF1">
    <property type="entry name" value="ISOCHORISMATASE HYDROLASE"/>
    <property type="match status" value="1"/>
</dbReference>
<dbReference type="Gene3D" id="3.40.50.850">
    <property type="entry name" value="Isochorismatase-like"/>
    <property type="match status" value="1"/>
</dbReference>
<dbReference type="InterPro" id="IPR050272">
    <property type="entry name" value="Isochorismatase-like_hydrls"/>
</dbReference>
<dbReference type="InterPro" id="IPR036380">
    <property type="entry name" value="Isochorismatase-like_sf"/>
</dbReference>
<organism evidence="4 5">
    <name type="scientific">Corticicoccus populi</name>
    <dbReference type="NCBI Taxonomy" id="1812821"/>
    <lineage>
        <taxon>Bacteria</taxon>
        <taxon>Bacillati</taxon>
        <taxon>Bacillota</taxon>
        <taxon>Bacilli</taxon>
        <taxon>Bacillales</taxon>
        <taxon>Staphylococcaceae</taxon>
        <taxon>Corticicoccus</taxon>
    </lineage>
</organism>